<feature type="chain" id="PRO_5047277805" evidence="1">
    <location>
        <begin position="21"/>
        <end position="64"/>
    </location>
</feature>
<sequence length="64" mass="7126">MRTSLRAAQALRMVSWPVHAFSLRWGGPGSQLEFGWVAAGPNRRVWASPPAGTHYKPFHAELLI</sequence>
<proteinExistence type="predicted"/>
<protein>
    <submittedName>
        <fullName evidence="2">Uncharacterized protein</fullName>
    </submittedName>
</protein>
<organism evidence="2 3">
    <name type="scientific">Mesorhizobium escarrei</name>
    <dbReference type="NCBI Taxonomy" id="666018"/>
    <lineage>
        <taxon>Bacteria</taxon>
        <taxon>Pseudomonadati</taxon>
        <taxon>Pseudomonadota</taxon>
        <taxon>Alphaproteobacteria</taxon>
        <taxon>Hyphomicrobiales</taxon>
        <taxon>Phyllobacteriaceae</taxon>
        <taxon>Mesorhizobium</taxon>
    </lineage>
</organism>
<accession>A0ABN8JZ64</accession>
<dbReference type="EMBL" id="CAKXZT010000132">
    <property type="protein sequence ID" value="CAH2403319.1"/>
    <property type="molecule type" value="Genomic_DNA"/>
</dbReference>
<evidence type="ECO:0000256" key="1">
    <source>
        <dbReference type="SAM" id="SignalP"/>
    </source>
</evidence>
<feature type="signal peptide" evidence="1">
    <location>
        <begin position="1"/>
        <end position="20"/>
    </location>
</feature>
<keyword evidence="3" id="KW-1185">Reference proteome</keyword>
<evidence type="ECO:0000313" key="3">
    <source>
        <dbReference type="Proteomes" id="UP001153050"/>
    </source>
</evidence>
<comment type="caution">
    <text evidence="2">The sequence shown here is derived from an EMBL/GenBank/DDBJ whole genome shotgun (WGS) entry which is preliminary data.</text>
</comment>
<gene>
    <name evidence="2" type="ORF">MES5069_370008</name>
</gene>
<evidence type="ECO:0000313" key="2">
    <source>
        <dbReference type="EMBL" id="CAH2403319.1"/>
    </source>
</evidence>
<keyword evidence="1" id="KW-0732">Signal</keyword>
<reference evidence="2 3" key="1">
    <citation type="submission" date="2022-03" db="EMBL/GenBank/DDBJ databases">
        <authorList>
            <person name="Brunel B."/>
        </authorList>
    </citation>
    <scope>NUCLEOTIDE SEQUENCE [LARGE SCALE GENOMIC DNA]</scope>
    <source>
        <strain evidence="2">STM5069sample</strain>
    </source>
</reference>
<dbReference type="Proteomes" id="UP001153050">
    <property type="component" value="Unassembled WGS sequence"/>
</dbReference>
<name>A0ABN8JZ64_9HYPH</name>